<dbReference type="InterPro" id="IPR013783">
    <property type="entry name" value="Ig-like_fold"/>
</dbReference>
<organism evidence="3 4">
    <name type="scientific">Kitasatospora purpeofusca</name>
    <dbReference type="NCBI Taxonomy" id="67352"/>
    <lineage>
        <taxon>Bacteria</taxon>
        <taxon>Bacillati</taxon>
        <taxon>Actinomycetota</taxon>
        <taxon>Actinomycetes</taxon>
        <taxon>Kitasatosporales</taxon>
        <taxon>Streptomycetaceae</taxon>
        <taxon>Kitasatospora</taxon>
    </lineage>
</organism>
<dbReference type="SUPFAM" id="SSF69318">
    <property type="entry name" value="Integrin alpha N-terminal domain"/>
    <property type="match status" value="3"/>
</dbReference>
<dbReference type="Gene3D" id="2.130.10.130">
    <property type="entry name" value="Integrin alpha, N-terminal"/>
    <property type="match status" value="1"/>
</dbReference>
<evidence type="ECO:0000313" key="3">
    <source>
        <dbReference type="EMBL" id="WUQ87171.1"/>
    </source>
</evidence>
<reference evidence="3" key="1">
    <citation type="submission" date="2022-10" db="EMBL/GenBank/DDBJ databases">
        <title>The complete genomes of actinobacterial strains from the NBC collection.</title>
        <authorList>
            <person name="Joergensen T.S."/>
            <person name="Alvarez Arevalo M."/>
            <person name="Sterndorff E.B."/>
            <person name="Faurdal D."/>
            <person name="Vuksanovic O."/>
            <person name="Mourched A.-S."/>
            <person name="Charusanti P."/>
            <person name="Shaw S."/>
            <person name="Blin K."/>
            <person name="Weber T."/>
        </authorList>
    </citation>
    <scope>NUCLEOTIDE SEQUENCE</scope>
    <source>
        <strain evidence="3">NBC_00222</strain>
    </source>
</reference>
<evidence type="ECO:0000256" key="1">
    <source>
        <dbReference type="ARBA" id="ARBA00022729"/>
    </source>
</evidence>
<dbReference type="Gene3D" id="2.40.128.340">
    <property type="match status" value="3"/>
</dbReference>
<sequence>MRATRAEASAEARRTGRRIEVGPARTEYTQVFANPSGTFTVEQAFQPQRVKVDGKWTAIDPTLRFAPDGTVRPVATPLGMSFSGGRPGQALAELNRAGRGLAFSWDVPLPVPTLAGPVATYANVLPDVDLVVTAHAEEFSEVLVVRTPEAARNPKLQRLTFTTRGTGVTVRTEADGTLRAADSTGKEFFTGSQPLMWDSRADARAKHSAAPEAGPGAEPEAAPGASPSDAPREARPMAATVSGAGDDAKLTITPEQSLLTAPDTVFPVVIDPTFPGRLQNWTTAYKPTPNTGYWNGAGFNEGDGNSYTTVARVGHETDTNGTARSFFELDTTNLWDAGIIRSTFRLRATHSWSCTAKPITLYDTPKISPSTNWNNSSGWWGYPVSTAKTGAGGGANCPGGDVEWDTTGPARLAAGNHWYNWSLGLRANDESTAYSWTKFQASSAILSTEANYPPETPDWLSTDPGTSCDGSVVLGDAPAVRLRARGQDRDGGTVKLYFRLYPTGGPVRDAGMVAVSAGNVGTLDVRTQDLPTGEYTWDVVAFDDAAWSGWSPACRFTIDRSRPSKPPVVTSTAYVPDPAGTGPARGTGPFDFAANGVNDVARYEYWTEWDPDHRAVDAPCAGCDRSISLRIPNPGPHTLSVRSKDRAGNYSDVATYDFWAKGSGAVDAPGDLDGDGKVDVLTTDPDGRLLFYPGTGTGLGTPARASQYTDTLPNNATAWKGNLVTSRGDWNSDGYADALVRRTDPTTGTVEMYLHPGLGDGRVCVDKECSGYQRMPVRDDANRARIAAATDLLAVDNATGDDTGLGVGYPDLLVLSGGELWLYQGDGSGTLDAAGRSPVLLGSGWADTTLSTPGDLTGDGRPEVWGRNGTTGALTQYSLTTAGSTLVLGPGTAVGGTFRTATQPLLGSGGDLTGDGKPDLWARGADKHMSLYAGTGTGTGSGGGFGAAVPLADSVSLWTDCQSFSGQSVCGPILDKYLALGGPTGPLRNPVTGTTVTPDGIGRYVHFRSDAADGAGSAGSVYWSPDTGAHFVNGNIRNKWAELGWENSYLGYPTTDELNIGGLDTSWISTFAGAPGATPGAITFTGSAGTHELHGAIYQRYLALGGHNVVGFPTTDETPTPVKPGRYNHFVLPSGGTDPYLSIYWSEDTGAHEVHGDIRTKWSQLGWENSYLGFPTSDEFTVAAGRRSSFTGGYIRWNGIAGGSTDYHGGDERPMARTNVAGDFDGDGRDDVATIVDYGTCAMGIWTFTTGPDGKPANPVERKSWPKDWWCYGNAKYLAGDFNGDGRDDLAALYGYGDGRVKIFTWLVRPDGSFDEQLGREVQPGNWDWNAIKPVTGDFNGDHRDDIAFLYDYGNCDAGLFTLYGRTSGSFATELASYRSGAGNWCAAASTLLAGDFDKDGRTDITAMYNFGNGNARLLTFRARPDGGFNAASIAWTGAPNDWWPERAKYAAGDFNGDGYADIGAVYSYPDGRVRFFTFTGRPDGTVSGFTGGWDIPPGNWDWNALTLTGGKYDGDNRADLTFMYNYGDTRFSLAVVPGRPDGTFTGNLPGWETSAGLW</sequence>
<accession>A0ABZ1U826</accession>
<keyword evidence="1" id="KW-0732">Signal</keyword>
<name>A0ABZ1U826_9ACTN</name>
<dbReference type="Proteomes" id="UP001432222">
    <property type="component" value="Chromosome"/>
</dbReference>
<dbReference type="EMBL" id="CP108110">
    <property type="protein sequence ID" value="WUQ87171.1"/>
    <property type="molecule type" value="Genomic_DNA"/>
</dbReference>
<dbReference type="PANTHER" id="PTHR46580">
    <property type="entry name" value="SENSOR KINASE-RELATED"/>
    <property type="match status" value="1"/>
</dbReference>
<evidence type="ECO:0000256" key="2">
    <source>
        <dbReference type="SAM" id="MobiDB-lite"/>
    </source>
</evidence>
<dbReference type="RefSeq" id="WP_328957732.1">
    <property type="nucleotide sequence ID" value="NZ_CP108110.1"/>
</dbReference>
<dbReference type="Gene3D" id="2.60.40.10">
    <property type="entry name" value="Immunoglobulins"/>
    <property type="match status" value="1"/>
</dbReference>
<gene>
    <name evidence="3" type="ORF">OHA16_31965</name>
</gene>
<dbReference type="Pfam" id="PF13517">
    <property type="entry name" value="FG-GAP_3"/>
    <property type="match status" value="3"/>
</dbReference>
<dbReference type="InterPro" id="IPR028994">
    <property type="entry name" value="Integrin_alpha_N"/>
</dbReference>
<protein>
    <submittedName>
        <fullName evidence="3">FG-GAP-like repeat-containing protein</fullName>
    </submittedName>
</protein>
<dbReference type="InterPro" id="IPR013207">
    <property type="entry name" value="LGFP"/>
</dbReference>
<feature type="compositionally biased region" description="Low complexity" evidence="2">
    <location>
        <begin position="208"/>
        <end position="229"/>
    </location>
</feature>
<keyword evidence="4" id="KW-1185">Reference proteome</keyword>
<dbReference type="InterPro" id="IPR013517">
    <property type="entry name" value="FG-GAP"/>
</dbReference>
<feature type="region of interest" description="Disordered" evidence="2">
    <location>
        <begin position="201"/>
        <end position="247"/>
    </location>
</feature>
<proteinExistence type="predicted"/>
<evidence type="ECO:0000313" key="4">
    <source>
        <dbReference type="Proteomes" id="UP001432222"/>
    </source>
</evidence>
<dbReference type="Pfam" id="PF08310">
    <property type="entry name" value="LGFP"/>
    <property type="match status" value="3"/>
</dbReference>